<sequence length="179" mass="20815">MNKFYKPQAQQKRIRINEYIRVPEVLVIDENGQKIGVLPIQEALRLAHERGLDLLEIAPTAKPPVCKIIDYGKYQYQQERMARQQKSKTKKVEVKGIRLTFRISDHDMEVRATQADKFLKEGNKVRIELVLRGREKALKDFAKERMKKFISLIQSPFQIDQPQKFLPSGISTIITPGKK</sequence>
<comment type="caution">
    <text evidence="9">The sequence shown here is derived from an EMBL/GenBank/DDBJ whole genome shotgun (WGS) entry which is preliminary data.</text>
</comment>
<evidence type="ECO:0000256" key="3">
    <source>
        <dbReference type="ARBA" id="ARBA00022917"/>
    </source>
</evidence>
<name>A0A1F5C886_9BACT</name>
<dbReference type="HAMAP" id="MF_00080">
    <property type="entry name" value="IF_3"/>
    <property type="match status" value="1"/>
</dbReference>
<dbReference type="GO" id="GO:0032790">
    <property type="term" value="P:ribosome disassembly"/>
    <property type="evidence" value="ECO:0007669"/>
    <property type="project" value="TreeGrafter"/>
</dbReference>
<dbReference type="InterPro" id="IPR019814">
    <property type="entry name" value="Translation_initiation_fac_3_N"/>
</dbReference>
<gene>
    <name evidence="4" type="primary">infC</name>
    <name evidence="9" type="ORF">A2907_02150</name>
</gene>
<feature type="domain" description="Translation initiation factor 3 N-terminal" evidence="8">
    <location>
        <begin position="16"/>
        <end position="84"/>
    </location>
</feature>
<dbReference type="Gene3D" id="3.30.110.10">
    <property type="entry name" value="Translation initiation factor 3 (IF-3), C-terminal domain"/>
    <property type="match status" value="1"/>
</dbReference>
<comment type="subunit">
    <text evidence="4 6">Monomer.</text>
</comment>
<evidence type="ECO:0000313" key="9">
    <source>
        <dbReference type="EMBL" id="OGD39064.1"/>
    </source>
</evidence>
<reference evidence="9 10" key="1">
    <citation type="journal article" date="2016" name="Nat. Commun.">
        <title>Thousands of microbial genomes shed light on interconnected biogeochemical processes in an aquifer system.</title>
        <authorList>
            <person name="Anantharaman K."/>
            <person name="Brown C.T."/>
            <person name="Hug L.A."/>
            <person name="Sharon I."/>
            <person name="Castelle C.J."/>
            <person name="Probst A.J."/>
            <person name="Thomas B.C."/>
            <person name="Singh A."/>
            <person name="Wilkins M.J."/>
            <person name="Karaoz U."/>
            <person name="Brodie E.L."/>
            <person name="Williams K.H."/>
            <person name="Hubbard S.S."/>
            <person name="Banfield J.F."/>
        </authorList>
    </citation>
    <scope>NUCLEOTIDE SEQUENCE [LARGE SCALE GENOMIC DNA]</scope>
</reference>
<dbReference type="InterPro" id="IPR001288">
    <property type="entry name" value="Translation_initiation_fac_3"/>
</dbReference>
<dbReference type="InterPro" id="IPR036787">
    <property type="entry name" value="T_IF-3_N_sf"/>
</dbReference>
<dbReference type="Pfam" id="PF00707">
    <property type="entry name" value="IF3_C"/>
    <property type="match status" value="1"/>
</dbReference>
<accession>A0A1F5C886</accession>
<keyword evidence="4" id="KW-0963">Cytoplasm</keyword>
<dbReference type="AlphaFoldDB" id="A0A1F5C886"/>
<dbReference type="InterPro" id="IPR019815">
    <property type="entry name" value="Translation_initiation_fac_3_C"/>
</dbReference>
<dbReference type="EMBL" id="MEYQ01000018">
    <property type="protein sequence ID" value="OGD39064.1"/>
    <property type="molecule type" value="Genomic_DNA"/>
</dbReference>
<evidence type="ECO:0000313" key="10">
    <source>
        <dbReference type="Proteomes" id="UP000177947"/>
    </source>
</evidence>
<comment type="function">
    <text evidence="4 6">IF-3 binds to the 30S ribosomal subunit and shifts the equilibrium between 70S ribosomes and their 50S and 30S subunits in favor of the free subunits, thus enhancing the availability of 30S subunits on which protein synthesis initiation begins.</text>
</comment>
<dbReference type="Pfam" id="PF05198">
    <property type="entry name" value="IF3_N"/>
    <property type="match status" value="1"/>
</dbReference>
<proteinExistence type="inferred from homology"/>
<feature type="domain" description="Translation initiation factor 3 C-terminal" evidence="7">
    <location>
        <begin position="92"/>
        <end position="176"/>
    </location>
</feature>
<evidence type="ECO:0000256" key="6">
    <source>
        <dbReference type="RuleBase" id="RU000646"/>
    </source>
</evidence>
<dbReference type="FunFam" id="3.10.20.80:FF:000001">
    <property type="entry name" value="Translation initiation factor IF-3"/>
    <property type="match status" value="1"/>
</dbReference>
<protein>
    <recommendedName>
        <fullName evidence="4 5">Translation initiation factor IF-3</fullName>
    </recommendedName>
</protein>
<dbReference type="SUPFAM" id="SSF55200">
    <property type="entry name" value="Translation initiation factor IF3, C-terminal domain"/>
    <property type="match status" value="1"/>
</dbReference>
<evidence type="ECO:0000259" key="7">
    <source>
        <dbReference type="Pfam" id="PF00707"/>
    </source>
</evidence>
<keyword evidence="2 4" id="KW-0396">Initiation factor</keyword>
<comment type="similarity">
    <text evidence="1 4 6">Belongs to the IF-3 family.</text>
</comment>
<dbReference type="SUPFAM" id="SSF54364">
    <property type="entry name" value="Translation initiation factor IF3, N-terminal domain"/>
    <property type="match status" value="1"/>
</dbReference>
<evidence type="ECO:0000256" key="2">
    <source>
        <dbReference type="ARBA" id="ARBA00022540"/>
    </source>
</evidence>
<evidence type="ECO:0000256" key="5">
    <source>
        <dbReference type="NCBIfam" id="TIGR00168"/>
    </source>
</evidence>
<dbReference type="Proteomes" id="UP000177947">
    <property type="component" value="Unassembled WGS sequence"/>
</dbReference>
<dbReference type="Gene3D" id="3.10.20.80">
    <property type="entry name" value="Translation initiation factor 3 (IF-3), N-terminal domain"/>
    <property type="match status" value="1"/>
</dbReference>
<dbReference type="GO" id="GO:0005737">
    <property type="term" value="C:cytoplasm"/>
    <property type="evidence" value="ECO:0007669"/>
    <property type="project" value="UniProtKB-SubCell"/>
</dbReference>
<organism evidence="9 10">
    <name type="scientific">Candidatus Azambacteria bacterium RIFCSPLOWO2_01_FULL_37_9</name>
    <dbReference type="NCBI Taxonomy" id="1797297"/>
    <lineage>
        <taxon>Bacteria</taxon>
        <taxon>Candidatus Azamiibacteriota</taxon>
    </lineage>
</organism>
<dbReference type="PANTHER" id="PTHR10938">
    <property type="entry name" value="TRANSLATION INITIATION FACTOR IF-3"/>
    <property type="match status" value="1"/>
</dbReference>
<evidence type="ECO:0000256" key="4">
    <source>
        <dbReference type="HAMAP-Rule" id="MF_00080"/>
    </source>
</evidence>
<evidence type="ECO:0000256" key="1">
    <source>
        <dbReference type="ARBA" id="ARBA00005439"/>
    </source>
</evidence>
<dbReference type="InterPro" id="IPR019813">
    <property type="entry name" value="Translation_initiation_fac3_CS"/>
</dbReference>
<dbReference type="PROSITE" id="PS00938">
    <property type="entry name" value="IF3"/>
    <property type="match status" value="1"/>
</dbReference>
<dbReference type="PANTHER" id="PTHR10938:SF0">
    <property type="entry name" value="TRANSLATION INITIATION FACTOR IF-3, MITOCHONDRIAL"/>
    <property type="match status" value="1"/>
</dbReference>
<dbReference type="GO" id="GO:0003743">
    <property type="term" value="F:translation initiation factor activity"/>
    <property type="evidence" value="ECO:0007669"/>
    <property type="project" value="UniProtKB-UniRule"/>
</dbReference>
<keyword evidence="3 4" id="KW-0648">Protein biosynthesis</keyword>
<evidence type="ECO:0000259" key="8">
    <source>
        <dbReference type="Pfam" id="PF05198"/>
    </source>
</evidence>
<dbReference type="NCBIfam" id="TIGR00168">
    <property type="entry name" value="infC"/>
    <property type="match status" value="1"/>
</dbReference>
<comment type="subcellular location">
    <subcellularLocation>
        <location evidence="4 6">Cytoplasm</location>
    </subcellularLocation>
</comment>
<dbReference type="InterPro" id="IPR036788">
    <property type="entry name" value="T_IF-3_C_sf"/>
</dbReference>
<dbReference type="GO" id="GO:0043022">
    <property type="term" value="F:ribosome binding"/>
    <property type="evidence" value="ECO:0007669"/>
    <property type="project" value="TreeGrafter"/>
</dbReference>